<evidence type="ECO:0000256" key="4">
    <source>
        <dbReference type="ARBA" id="ARBA00022825"/>
    </source>
</evidence>
<dbReference type="KEGG" id="vcn:VOLCADRAFT_91397"/>
<gene>
    <name evidence="7" type="ORF">VOLCADRAFT_91397</name>
</gene>
<evidence type="ECO:0000259" key="5">
    <source>
        <dbReference type="Pfam" id="PF00082"/>
    </source>
</evidence>
<dbReference type="InterPro" id="IPR008979">
    <property type="entry name" value="Galactose-bd-like_sf"/>
</dbReference>
<keyword evidence="8" id="KW-1185">Reference proteome</keyword>
<dbReference type="EMBL" id="GL378342">
    <property type="protein sequence ID" value="EFJ47816.1"/>
    <property type="molecule type" value="Genomic_DNA"/>
</dbReference>
<evidence type="ECO:0000256" key="1">
    <source>
        <dbReference type="ARBA" id="ARBA00011073"/>
    </source>
</evidence>
<dbReference type="RefSeq" id="XP_002950922.1">
    <property type="nucleotide sequence ID" value="XM_002950876.1"/>
</dbReference>
<dbReference type="PANTHER" id="PTHR43399">
    <property type="entry name" value="SUBTILISIN-RELATED"/>
    <property type="match status" value="1"/>
</dbReference>
<dbReference type="STRING" id="3068.D8TWY9"/>
<dbReference type="InterPro" id="IPR003137">
    <property type="entry name" value="PA_domain"/>
</dbReference>
<dbReference type="Proteomes" id="UP000001058">
    <property type="component" value="Unassembled WGS sequence"/>
</dbReference>
<sequence length="524" mass="56135">MVVALPVDACSSLRNPSSAVRGAVVLARVGQCDLAQKAVNVNAAGAAALILIQDLSNSLLELPSPVDSNNSLVVDSLALSMVDSSVGLWMVGFIYEGGKLNLTYREVWLRGLSVHNGRLEIPLVSPPPTINADGRIKPDIIAPGFIITTTSPSTRRSSCNSQEYSGTSAATPLAAGHAALLRQYLRNGFYPTGARNDSTSAPFTPSGILLKPPRSPFVALDGFSSSKRNSRQLQFCIFRNKVKLIKILKLKLSDVVCISPIRIPSGAPHRGCQVLGAFNQSDLLSCLDLCRTLPYRVVLRRTLYSHSICPQGGWALNAGVQMGRGPDGYQGWGRLNLAGSLPLRGFTDPRVRLQLVDRGEFTAAGQSVSVGGITATGTGPVTAVLAYYDYPGDPNSMSVLVNNLDLELLVNDVAYLGNSEINSANPRPDVVNTVERVRLNAPPAGASLRIRVRAASLPSRELDPSRPQRWAVAVVGHFEGNLQSNLNPAWLKLMSPKPPPLPVRHLFVPIGLGQPPCPRRVVSF</sequence>
<evidence type="ECO:0000313" key="8">
    <source>
        <dbReference type="Proteomes" id="UP000001058"/>
    </source>
</evidence>
<evidence type="ECO:0000313" key="7">
    <source>
        <dbReference type="EMBL" id="EFJ47816.1"/>
    </source>
</evidence>
<dbReference type="GO" id="GO:0004252">
    <property type="term" value="F:serine-type endopeptidase activity"/>
    <property type="evidence" value="ECO:0007669"/>
    <property type="project" value="InterPro"/>
</dbReference>
<keyword evidence="3" id="KW-0378">Hydrolase</keyword>
<dbReference type="Pfam" id="PF00082">
    <property type="entry name" value="Peptidase_S8"/>
    <property type="match status" value="1"/>
</dbReference>
<evidence type="ECO:0000259" key="6">
    <source>
        <dbReference type="Pfam" id="PF02225"/>
    </source>
</evidence>
<dbReference type="Pfam" id="PF02225">
    <property type="entry name" value="PA"/>
    <property type="match status" value="1"/>
</dbReference>
<dbReference type="Gene3D" id="2.60.120.380">
    <property type="match status" value="1"/>
</dbReference>
<dbReference type="GeneID" id="9618423"/>
<dbReference type="InterPro" id="IPR036852">
    <property type="entry name" value="Peptidase_S8/S53_dom_sf"/>
</dbReference>
<feature type="domain" description="PA" evidence="6">
    <location>
        <begin position="3"/>
        <end position="61"/>
    </location>
</feature>
<name>D8TWY9_VOLCA</name>
<evidence type="ECO:0000256" key="2">
    <source>
        <dbReference type="ARBA" id="ARBA00022670"/>
    </source>
</evidence>
<dbReference type="Gene3D" id="3.50.30.30">
    <property type="match status" value="1"/>
</dbReference>
<protein>
    <recommendedName>
        <fullName evidence="9">Peptidase S8/S53 domain-containing protein</fullName>
    </recommendedName>
</protein>
<dbReference type="PANTHER" id="PTHR43399:SF4">
    <property type="entry name" value="CELL WALL-ASSOCIATED PROTEASE"/>
    <property type="match status" value="1"/>
</dbReference>
<dbReference type="SUPFAM" id="SSF49785">
    <property type="entry name" value="Galactose-binding domain-like"/>
    <property type="match status" value="1"/>
</dbReference>
<dbReference type="AlphaFoldDB" id="D8TWY9"/>
<feature type="domain" description="Peptidase S8/S53" evidence="5">
    <location>
        <begin position="128"/>
        <end position="186"/>
    </location>
</feature>
<dbReference type="Gene3D" id="3.40.50.200">
    <property type="entry name" value="Peptidase S8/S53 domain"/>
    <property type="match status" value="1"/>
</dbReference>
<dbReference type="InterPro" id="IPR051048">
    <property type="entry name" value="Peptidase_S8/S53_subtilisin"/>
</dbReference>
<dbReference type="InterPro" id="IPR046450">
    <property type="entry name" value="PA_dom_sf"/>
</dbReference>
<dbReference type="OrthoDB" id="534383at2759"/>
<dbReference type="GO" id="GO:0006508">
    <property type="term" value="P:proteolysis"/>
    <property type="evidence" value="ECO:0007669"/>
    <property type="project" value="UniProtKB-KW"/>
</dbReference>
<proteinExistence type="inferred from homology"/>
<dbReference type="InterPro" id="IPR023828">
    <property type="entry name" value="Peptidase_S8_Ser-AS"/>
</dbReference>
<dbReference type="PROSITE" id="PS00138">
    <property type="entry name" value="SUBTILASE_SER"/>
    <property type="match status" value="1"/>
</dbReference>
<comment type="similarity">
    <text evidence="1">Belongs to the peptidase S8 family.</text>
</comment>
<dbReference type="InterPro" id="IPR000209">
    <property type="entry name" value="Peptidase_S8/S53_dom"/>
</dbReference>
<keyword evidence="4" id="KW-0720">Serine protease</keyword>
<reference evidence="7 8" key="1">
    <citation type="journal article" date="2010" name="Science">
        <title>Genomic analysis of organismal complexity in the multicellular green alga Volvox carteri.</title>
        <authorList>
            <person name="Prochnik S.E."/>
            <person name="Umen J."/>
            <person name="Nedelcu A.M."/>
            <person name="Hallmann A."/>
            <person name="Miller S.M."/>
            <person name="Nishii I."/>
            <person name="Ferris P."/>
            <person name="Kuo A."/>
            <person name="Mitros T."/>
            <person name="Fritz-Laylin L.K."/>
            <person name="Hellsten U."/>
            <person name="Chapman J."/>
            <person name="Simakov O."/>
            <person name="Rensing S.A."/>
            <person name="Terry A."/>
            <person name="Pangilinan J."/>
            <person name="Kapitonov V."/>
            <person name="Jurka J."/>
            <person name="Salamov A."/>
            <person name="Shapiro H."/>
            <person name="Schmutz J."/>
            <person name="Grimwood J."/>
            <person name="Lindquist E."/>
            <person name="Lucas S."/>
            <person name="Grigoriev I.V."/>
            <person name="Schmitt R."/>
            <person name="Kirk D."/>
            <person name="Rokhsar D.S."/>
        </authorList>
    </citation>
    <scope>NUCLEOTIDE SEQUENCE [LARGE SCALE GENOMIC DNA]</scope>
    <source>
        <strain evidence="8">f. Nagariensis / Eve</strain>
    </source>
</reference>
<keyword evidence="2" id="KW-0645">Protease</keyword>
<evidence type="ECO:0008006" key="9">
    <source>
        <dbReference type="Google" id="ProtNLM"/>
    </source>
</evidence>
<dbReference type="InParanoid" id="D8TWY9"/>
<dbReference type="SUPFAM" id="SSF52025">
    <property type="entry name" value="PA domain"/>
    <property type="match status" value="1"/>
</dbReference>
<organism evidence="8">
    <name type="scientific">Volvox carteri f. nagariensis</name>
    <dbReference type="NCBI Taxonomy" id="3068"/>
    <lineage>
        <taxon>Eukaryota</taxon>
        <taxon>Viridiplantae</taxon>
        <taxon>Chlorophyta</taxon>
        <taxon>core chlorophytes</taxon>
        <taxon>Chlorophyceae</taxon>
        <taxon>CS clade</taxon>
        <taxon>Chlamydomonadales</taxon>
        <taxon>Volvocaceae</taxon>
        <taxon>Volvox</taxon>
    </lineage>
</organism>
<dbReference type="SUPFAM" id="SSF52743">
    <property type="entry name" value="Subtilisin-like"/>
    <property type="match status" value="1"/>
</dbReference>
<evidence type="ECO:0000256" key="3">
    <source>
        <dbReference type="ARBA" id="ARBA00022801"/>
    </source>
</evidence>
<accession>D8TWY9</accession>